<feature type="region of interest" description="Disordered" evidence="1">
    <location>
        <begin position="51"/>
        <end position="79"/>
    </location>
</feature>
<dbReference type="Pfam" id="PF08241">
    <property type="entry name" value="Methyltransf_11"/>
    <property type="match status" value="1"/>
</dbReference>
<sequence>MASHDISRRSFTSFQVILLICVTLVFQSIWNRPTGWENAVQISNQMGISPERQTSSVASASTSTSTSTSTSNTMINPLSIQEGQAPNLPSIIVEDKELEASRKIYGGKGDGKHLGGFTNIDMHGISPAVWKHAVEKWTVQSVLDVGCGKGTSTSWFYTHGVRTQCVEGSHDAIEQSMVPDKSLLVEHDFSRGPWWPGQTFDAVWSVEFLEHVNLQFHYNYVSAFRKAAIIMVSSSRWGGWHHVEVHQDPWWIQKYESYGFRYSKELTDEIRGVAKSEKAGNTIFPVNGEPFGAQHIFMSMKVFINPVVAALPEHAHLFGELGCFTDYGKPNRKCGTPAKPGVKKSVAAAAIETPLDPSFFPLVLTDAQDQAWYDIVKASIGDDTETPKE</sequence>
<keyword evidence="2" id="KW-1133">Transmembrane helix</keyword>
<dbReference type="InterPro" id="IPR013216">
    <property type="entry name" value="Methyltransf_11"/>
</dbReference>
<dbReference type="InterPro" id="IPR029063">
    <property type="entry name" value="SAM-dependent_MTases_sf"/>
</dbReference>
<feature type="transmembrane region" description="Helical" evidence="2">
    <location>
        <begin position="12"/>
        <end position="30"/>
    </location>
</feature>
<protein>
    <recommendedName>
        <fullName evidence="3">Methyltransferase type 11 domain-containing protein</fullName>
    </recommendedName>
</protein>
<dbReference type="GO" id="GO:0008757">
    <property type="term" value="F:S-adenosylmethionine-dependent methyltransferase activity"/>
    <property type="evidence" value="ECO:0007669"/>
    <property type="project" value="InterPro"/>
</dbReference>
<evidence type="ECO:0000256" key="1">
    <source>
        <dbReference type="SAM" id="MobiDB-lite"/>
    </source>
</evidence>
<keyword evidence="2" id="KW-0812">Transmembrane</keyword>
<name>A0A7S4AMD0_9STRA</name>
<evidence type="ECO:0000256" key="2">
    <source>
        <dbReference type="SAM" id="Phobius"/>
    </source>
</evidence>
<dbReference type="Gene3D" id="3.40.50.150">
    <property type="entry name" value="Vaccinia Virus protein VP39"/>
    <property type="match status" value="1"/>
</dbReference>
<feature type="compositionally biased region" description="Low complexity" evidence="1">
    <location>
        <begin position="54"/>
        <end position="71"/>
    </location>
</feature>
<reference evidence="4" key="1">
    <citation type="submission" date="2021-01" db="EMBL/GenBank/DDBJ databases">
        <authorList>
            <person name="Corre E."/>
            <person name="Pelletier E."/>
            <person name="Niang G."/>
            <person name="Scheremetjew M."/>
            <person name="Finn R."/>
            <person name="Kale V."/>
            <person name="Holt S."/>
            <person name="Cochrane G."/>
            <person name="Meng A."/>
            <person name="Brown T."/>
            <person name="Cohen L."/>
        </authorList>
    </citation>
    <scope>NUCLEOTIDE SEQUENCE</scope>
    <source>
        <strain evidence="4">10249 10 AB</strain>
    </source>
</reference>
<keyword evidence="2" id="KW-0472">Membrane</keyword>
<dbReference type="AlphaFoldDB" id="A0A7S4AMD0"/>
<dbReference type="CDD" id="cd02440">
    <property type="entry name" value="AdoMet_MTases"/>
    <property type="match status" value="1"/>
</dbReference>
<evidence type="ECO:0000259" key="3">
    <source>
        <dbReference type="Pfam" id="PF08241"/>
    </source>
</evidence>
<dbReference type="EMBL" id="HBIX01018559">
    <property type="protein sequence ID" value="CAE0720498.1"/>
    <property type="molecule type" value="Transcribed_RNA"/>
</dbReference>
<proteinExistence type="predicted"/>
<gene>
    <name evidence="4" type="ORF">PAUS00366_LOCUS13252</name>
</gene>
<accession>A0A7S4AMD0</accession>
<organism evidence="4">
    <name type="scientific">Pseudo-nitzschia australis</name>
    <dbReference type="NCBI Taxonomy" id="44445"/>
    <lineage>
        <taxon>Eukaryota</taxon>
        <taxon>Sar</taxon>
        <taxon>Stramenopiles</taxon>
        <taxon>Ochrophyta</taxon>
        <taxon>Bacillariophyta</taxon>
        <taxon>Bacillariophyceae</taxon>
        <taxon>Bacillariophycidae</taxon>
        <taxon>Bacillariales</taxon>
        <taxon>Bacillariaceae</taxon>
        <taxon>Pseudo-nitzschia</taxon>
    </lineage>
</organism>
<evidence type="ECO:0000313" key="4">
    <source>
        <dbReference type="EMBL" id="CAE0720498.1"/>
    </source>
</evidence>
<feature type="domain" description="Methyltransferase type 11" evidence="3">
    <location>
        <begin position="143"/>
        <end position="213"/>
    </location>
</feature>
<dbReference type="SUPFAM" id="SSF53335">
    <property type="entry name" value="S-adenosyl-L-methionine-dependent methyltransferases"/>
    <property type="match status" value="1"/>
</dbReference>